<keyword evidence="4" id="KW-0862">Zinc</keyword>
<name>A0ABP1ED33_9APHY</name>
<evidence type="ECO:0000256" key="4">
    <source>
        <dbReference type="ARBA" id="ARBA00022833"/>
    </source>
</evidence>
<dbReference type="InterPro" id="IPR002110">
    <property type="entry name" value="Ankyrin_rpt"/>
</dbReference>
<dbReference type="SUPFAM" id="SSF48403">
    <property type="entry name" value="Ankyrin repeat"/>
    <property type="match status" value="1"/>
</dbReference>
<keyword evidence="3 7" id="KW-0863">Zinc-finger</keyword>
<evidence type="ECO:0000259" key="8">
    <source>
        <dbReference type="PROSITE" id="PS50865"/>
    </source>
</evidence>
<evidence type="ECO:0000256" key="1">
    <source>
        <dbReference type="ARBA" id="ARBA00022723"/>
    </source>
</evidence>
<sequence>MTKLHPFLPEALIDSLKADPVTSRCFPSSDVFTESHEGRRIDFIIDPTVAHVECISPRDQPAGIETINRFEPGDGRNRSHLAARNGDVPLAYECIRMGVNLDVTDNIGMTPLYLACEVIRAMTWELDEAKRCRLVHPKVNDVALQKEGVIRIAKLFVEQHADVNVELDGQTPLTLTAQASCWPIVELLLQHGARVPPSFPSSNSFKTSIQRSRFLLIVRKTRPLSPRPPRPCPCWSGKLLSECHDAEEHAYPASFLCICGSRKSFARCCGTKKFRVVERWNSEAQRIVWRVISEPTVGLPPGIPESVLNHIRSNHEIPSRLNELGYKLVERICSDRNIDPAFAYALRSLLYNPRRPWAGQVSRVQAKRRMNAWNQLVDDYIASRRDPRRKLDVEIAAKIGINGGPLYKHCEATGCNKHEKRDVEKLKGCSGCKAIFYCSQACQTMDWKRHKAECRDATHGAQRLPSQVVTDQLVVEFGELANIGLSLDDLSNQLLECSLTGA</sequence>
<dbReference type="EMBL" id="OZ037952">
    <property type="protein sequence ID" value="CAL1717149.1"/>
    <property type="molecule type" value="Genomic_DNA"/>
</dbReference>
<evidence type="ECO:0000256" key="2">
    <source>
        <dbReference type="ARBA" id="ARBA00022737"/>
    </source>
</evidence>
<organism evidence="9 10">
    <name type="scientific">Somion occarium</name>
    <dbReference type="NCBI Taxonomy" id="3059160"/>
    <lineage>
        <taxon>Eukaryota</taxon>
        <taxon>Fungi</taxon>
        <taxon>Dikarya</taxon>
        <taxon>Basidiomycota</taxon>
        <taxon>Agaricomycotina</taxon>
        <taxon>Agaricomycetes</taxon>
        <taxon>Polyporales</taxon>
        <taxon>Cerrenaceae</taxon>
        <taxon>Somion</taxon>
    </lineage>
</organism>
<dbReference type="Pfam" id="PF00023">
    <property type="entry name" value="Ank"/>
    <property type="match status" value="1"/>
</dbReference>
<feature type="domain" description="MYND-type" evidence="8">
    <location>
        <begin position="412"/>
        <end position="454"/>
    </location>
</feature>
<evidence type="ECO:0000313" key="9">
    <source>
        <dbReference type="EMBL" id="CAL1717149.1"/>
    </source>
</evidence>
<dbReference type="PROSITE" id="PS50088">
    <property type="entry name" value="ANK_REPEAT"/>
    <property type="match status" value="2"/>
</dbReference>
<evidence type="ECO:0000256" key="3">
    <source>
        <dbReference type="ARBA" id="ARBA00022771"/>
    </source>
</evidence>
<dbReference type="InterPro" id="IPR050745">
    <property type="entry name" value="Multifunctional_regulatory"/>
</dbReference>
<dbReference type="SUPFAM" id="SSF144232">
    <property type="entry name" value="HIT/MYND zinc finger-like"/>
    <property type="match status" value="1"/>
</dbReference>
<feature type="repeat" description="ANK" evidence="6">
    <location>
        <begin position="168"/>
        <end position="195"/>
    </location>
</feature>
<dbReference type="Pfam" id="PF01753">
    <property type="entry name" value="zf-MYND"/>
    <property type="match status" value="1"/>
</dbReference>
<dbReference type="Gene3D" id="1.25.40.20">
    <property type="entry name" value="Ankyrin repeat-containing domain"/>
    <property type="match status" value="1"/>
</dbReference>
<evidence type="ECO:0000256" key="6">
    <source>
        <dbReference type="PROSITE-ProRule" id="PRU00023"/>
    </source>
</evidence>
<evidence type="ECO:0000313" key="10">
    <source>
        <dbReference type="Proteomes" id="UP001497453"/>
    </source>
</evidence>
<keyword evidence="10" id="KW-1185">Reference proteome</keyword>
<dbReference type="Proteomes" id="UP001497453">
    <property type="component" value="Chromosome 9"/>
</dbReference>
<dbReference type="PANTHER" id="PTHR24189:SF50">
    <property type="entry name" value="ANKYRIN REPEAT AND SOCS BOX PROTEIN 2"/>
    <property type="match status" value="1"/>
</dbReference>
<keyword evidence="1" id="KW-0479">Metal-binding</keyword>
<keyword evidence="5 6" id="KW-0040">ANK repeat</keyword>
<accession>A0ABP1ED33</accession>
<dbReference type="PROSITE" id="PS50297">
    <property type="entry name" value="ANK_REP_REGION"/>
    <property type="match status" value="1"/>
</dbReference>
<evidence type="ECO:0000256" key="5">
    <source>
        <dbReference type="ARBA" id="ARBA00023043"/>
    </source>
</evidence>
<dbReference type="PROSITE" id="PS50865">
    <property type="entry name" value="ZF_MYND_2"/>
    <property type="match status" value="1"/>
</dbReference>
<protein>
    <recommendedName>
        <fullName evidence="8">MYND-type domain-containing protein</fullName>
    </recommendedName>
</protein>
<feature type="repeat" description="ANK" evidence="6">
    <location>
        <begin position="74"/>
        <end position="106"/>
    </location>
</feature>
<dbReference type="Gene3D" id="6.10.140.2220">
    <property type="match status" value="1"/>
</dbReference>
<dbReference type="SMART" id="SM00248">
    <property type="entry name" value="ANK"/>
    <property type="match status" value="3"/>
</dbReference>
<gene>
    <name evidence="9" type="ORF">GFSPODELE1_LOCUS11065</name>
</gene>
<dbReference type="InterPro" id="IPR002893">
    <property type="entry name" value="Znf_MYND"/>
</dbReference>
<reference evidence="10" key="1">
    <citation type="submission" date="2024-04" db="EMBL/GenBank/DDBJ databases">
        <authorList>
            <person name="Shaw F."/>
            <person name="Minotto A."/>
        </authorList>
    </citation>
    <scope>NUCLEOTIDE SEQUENCE [LARGE SCALE GENOMIC DNA]</scope>
</reference>
<keyword evidence="2" id="KW-0677">Repeat</keyword>
<proteinExistence type="predicted"/>
<dbReference type="PANTHER" id="PTHR24189">
    <property type="entry name" value="MYOTROPHIN"/>
    <property type="match status" value="1"/>
</dbReference>
<evidence type="ECO:0000256" key="7">
    <source>
        <dbReference type="PROSITE-ProRule" id="PRU00134"/>
    </source>
</evidence>
<dbReference type="InterPro" id="IPR036770">
    <property type="entry name" value="Ankyrin_rpt-contain_sf"/>
</dbReference>